<dbReference type="PANTHER" id="PTHR36710">
    <property type="entry name" value="PECTINESTERASE INHIBITOR-LIKE"/>
    <property type="match status" value="1"/>
</dbReference>
<feature type="chain" id="PRO_5043856386" description="Pectinesterase inhibitor domain-containing protein" evidence="4">
    <location>
        <begin position="31"/>
        <end position="183"/>
    </location>
</feature>
<dbReference type="PANTHER" id="PTHR36710:SF18">
    <property type="entry name" value="PECTINESTERASE INHIBITOR 5-RELATED"/>
    <property type="match status" value="1"/>
</dbReference>
<feature type="domain" description="Pectinesterase inhibitor" evidence="5">
    <location>
        <begin position="31"/>
        <end position="179"/>
    </location>
</feature>
<reference evidence="6" key="1">
    <citation type="submission" date="2020-06" db="EMBL/GenBank/DDBJ databases">
        <authorList>
            <person name="Li T."/>
            <person name="Hu X."/>
            <person name="Zhang T."/>
            <person name="Song X."/>
            <person name="Zhang H."/>
            <person name="Dai N."/>
            <person name="Sheng W."/>
            <person name="Hou X."/>
            <person name="Wei L."/>
        </authorList>
    </citation>
    <scope>NUCLEOTIDE SEQUENCE</scope>
    <source>
        <strain evidence="6">G02</strain>
        <tissue evidence="6">Leaf</tissue>
    </source>
</reference>
<proteinExistence type="inferred from homology"/>
<dbReference type="InterPro" id="IPR052421">
    <property type="entry name" value="PCW_Enzyme_Inhibitor"/>
</dbReference>
<comment type="caution">
    <text evidence="6">The sequence shown here is derived from an EMBL/GenBank/DDBJ whole genome shotgun (WGS) entry which is preliminary data.</text>
</comment>
<name>A0AAW2RFX2_SESRA</name>
<evidence type="ECO:0000256" key="4">
    <source>
        <dbReference type="SAM" id="SignalP"/>
    </source>
</evidence>
<dbReference type="Gene3D" id="1.20.140.40">
    <property type="entry name" value="Invertase/pectin methylesterase inhibitor family protein"/>
    <property type="match status" value="1"/>
</dbReference>
<dbReference type="SMART" id="SM00856">
    <property type="entry name" value="PMEI"/>
    <property type="match status" value="1"/>
</dbReference>
<comment type="similarity">
    <text evidence="3">Belongs to the PMEI family.</text>
</comment>
<evidence type="ECO:0000256" key="3">
    <source>
        <dbReference type="ARBA" id="ARBA00038471"/>
    </source>
</evidence>
<dbReference type="AlphaFoldDB" id="A0AAW2RFX2"/>
<dbReference type="GO" id="GO:0004857">
    <property type="term" value="F:enzyme inhibitor activity"/>
    <property type="evidence" value="ECO:0007669"/>
    <property type="project" value="InterPro"/>
</dbReference>
<evidence type="ECO:0000259" key="5">
    <source>
        <dbReference type="SMART" id="SM00856"/>
    </source>
</evidence>
<dbReference type="SUPFAM" id="SSF101148">
    <property type="entry name" value="Plant invertase/pectin methylesterase inhibitor"/>
    <property type="match status" value="1"/>
</dbReference>
<accession>A0AAW2RFX2</accession>
<dbReference type="NCBIfam" id="TIGR01614">
    <property type="entry name" value="PME_inhib"/>
    <property type="match status" value="1"/>
</dbReference>
<sequence length="183" mass="20414">MAAAMKIMNDLFFFCFAALLLLLPLQQSNAAGDDLVHQWCRRTSDNDVCKSIIEADPWDNVKHSPNGFCAILRDRGLTDAAATKPKISDALKNTTQLYAVQCLQDCFDFYDGTIDILKSVDFSVMNHHNYPGPIMSVSGAYYAVSDCEDGFTEQPGTLPSPITQENLSMRKIIDTIYSKHYKS</sequence>
<evidence type="ECO:0000256" key="1">
    <source>
        <dbReference type="ARBA" id="ARBA00022729"/>
    </source>
</evidence>
<evidence type="ECO:0000313" key="6">
    <source>
        <dbReference type="EMBL" id="KAL0378928.1"/>
    </source>
</evidence>
<dbReference type="EMBL" id="JACGWJ010000013">
    <property type="protein sequence ID" value="KAL0378928.1"/>
    <property type="molecule type" value="Genomic_DNA"/>
</dbReference>
<feature type="signal peptide" evidence="4">
    <location>
        <begin position="1"/>
        <end position="30"/>
    </location>
</feature>
<dbReference type="InterPro" id="IPR035513">
    <property type="entry name" value="Invertase/methylesterase_inhib"/>
</dbReference>
<dbReference type="Pfam" id="PF04043">
    <property type="entry name" value="PMEI"/>
    <property type="match status" value="1"/>
</dbReference>
<keyword evidence="1 4" id="KW-0732">Signal</keyword>
<organism evidence="6">
    <name type="scientific">Sesamum radiatum</name>
    <name type="common">Black benniseed</name>
    <dbReference type="NCBI Taxonomy" id="300843"/>
    <lineage>
        <taxon>Eukaryota</taxon>
        <taxon>Viridiplantae</taxon>
        <taxon>Streptophyta</taxon>
        <taxon>Embryophyta</taxon>
        <taxon>Tracheophyta</taxon>
        <taxon>Spermatophyta</taxon>
        <taxon>Magnoliopsida</taxon>
        <taxon>eudicotyledons</taxon>
        <taxon>Gunneridae</taxon>
        <taxon>Pentapetalae</taxon>
        <taxon>asterids</taxon>
        <taxon>lamiids</taxon>
        <taxon>Lamiales</taxon>
        <taxon>Pedaliaceae</taxon>
        <taxon>Sesamum</taxon>
    </lineage>
</organism>
<gene>
    <name evidence="6" type="ORF">Sradi_3198300</name>
</gene>
<evidence type="ECO:0000256" key="2">
    <source>
        <dbReference type="ARBA" id="ARBA00023157"/>
    </source>
</evidence>
<keyword evidence="2" id="KW-1015">Disulfide bond</keyword>
<protein>
    <recommendedName>
        <fullName evidence="5">Pectinesterase inhibitor domain-containing protein</fullName>
    </recommendedName>
</protein>
<dbReference type="InterPro" id="IPR006501">
    <property type="entry name" value="Pectinesterase_inhib_dom"/>
</dbReference>
<reference evidence="6" key="2">
    <citation type="journal article" date="2024" name="Plant">
        <title>Genomic evolution and insights into agronomic trait innovations of Sesamum species.</title>
        <authorList>
            <person name="Miao H."/>
            <person name="Wang L."/>
            <person name="Qu L."/>
            <person name="Liu H."/>
            <person name="Sun Y."/>
            <person name="Le M."/>
            <person name="Wang Q."/>
            <person name="Wei S."/>
            <person name="Zheng Y."/>
            <person name="Lin W."/>
            <person name="Duan Y."/>
            <person name="Cao H."/>
            <person name="Xiong S."/>
            <person name="Wang X."/>
            <person name="Wei L."/>
            <person name="Li C."/>
            <person name="Ma Q."/>
            <person name="Ju M."/>
            <person name="Zhao R."/>
            <person name="Li G."/>
            <person name="Mu C."/>
            <person name="Tian Q."/>
            <person name="Mei H."/>
            <person name="Zhang T."/>
            <person name="Gao T."/>
            <person name="Zhang H."/>
        </authorList>
    </citation>
    <scope>NUCLEOTIDE SEQUENCE</scope>
    <source>
        <strain evidence="6">G02</strain>
    </source>
</reference>